<dbReference type="Proteomes" id="UP000663281">
    <property type="component" value="Chromosome"/>
</dbReference>
<sequence length="245" mass="27413">MKAWVWAWIFGWLLAAPLAQAELLTSGNRGIRLIELYTSEGCSSCPPAEQWLSGLAAEPGLWRDTFALAFHVSYWDYLGWRDPYGSKAFSARQYQHLDARHSRSVYTPQFFINSREWRGGDLPELASQSTGELRVDTREPFIEASFTPLNAMAAPELHLALVAMGLTSQVTAGENRSRVLKHDFCVLQHQQLSGELGQGTWHFQAQWPALPTTAAGATRLARVYWIESGAEVQQAVGHWLPRGAE</sequence>
<name>A0A975AKK2_9GAMM</name>
<dbReference type="InterPro" id="IPR036249">
    <property type="entry name" value="Thioredoxin-like_sf"/>
</dbReference>
<dbReference type="KEGG" id="scyp:JYB88_16810"/>
<evidence type="ECO:0000313" key="1">
    <source>
        <dbReference type="EMBL" id="QSX29821.1"/>
    </source>
</evidence>
<gene>
    <name evidence="1" type="ORF">JYB88_16810</name>
</gene>
<dbReference type="PANTHER" id="PTHR36057:SF1">
    <property type="entry name" value="LIPOPROTEIN LIPID ATTACHMENT SITE-LIKE PROTEIN, PUTATIVE (DUF1223)-RELATED"/>
    <property type="match status" value="1"/>
</dbReference>
<protein>
    <submittedName>
        <fullName evidence="1">DUF1223 domain-containing protein</fullName>
    </submittedName>
</protein>
<organism evidence="1 2">
    <name type="scientific">Shewanella cyperi</name>
    <dbReference type="NCBI Taxonomy" id="2814292"/>
    <lineage>
        <taxon>Bacteria</taxon>
        <taxon>Pseudomonadati</taxon>
        <taxon>Pseudomonadota</taxon>
        <taxon>Gammaproteobacteria</taxon>
        <taxon>Alteromonadales</taxon>
        <taxon>Shewanellaceae</taxon>
        <taxon>Shewanella</taxon>
    </lineage>
</organism>
<accession>A0A975AKK2</accession>
<evidence type="ECO:0000313" key="2">
    <source>
        <dbReference type="Proteomes" id="UP000663281"/>
    </source>
</evidence>
<dbReference type="PANTHER" id="PTHR36057">
    <property type="match status" value="1"/>
</dbReference>
<dbReference type="InterPro" id="IPR010634">
    <property type="entry name" value="DUF1223"/>
</dbReference>
<dbReference type="AlphaFoldDB" id="A0A975AKK2"/>
<dbReference type="RefSeq" id="WP_207324865.1">
    <property type="nucleotide sequence ID" value="NZ_CP071504.1"/>
</dbReference>
<dbReference type="SUPFAM" id="SSF52833">
    <property type="entry name" value="Thioredoxin-like"/>
    <property type="match status" value="1"/>
</dbReference>
<keyword evidence="2" id="KW-1185">Reference proteome</keyword>
<reference evidence="1 2" key="1">
    <citation type="submission" date="2021-03" db="EMBL/GenBank/DDBJ databases">
        <title>Novel species identification of genus Shewanella.</title>
        <authorList>
            <person name="Liu G."/>
            <person name="Zhang Q."/>
        </authorList>
    </citation>
    <scope>NUCLEOTIDE SEQUENCE [LARGE SCALE GENOMIC DNA]</scope>
    <source>
        <strain evidence="1 2">FJAT-53726</strain>
    </source>
</reference>
<proteinExistence type="predicted"/>
<dbReference type="EMBL" id="CP071504">
    <property type="protein sequence ID" value="QSX29821.1"/>
    <property type="molecule type" value="Genomic_DNA"/>
</dbReference>
<dbReference type="Pfam" id="PF06764">
    <property type="entry name" value="DUF1223"/>
    <property type="match status" value="1"/>
</dbReference>